<evidence type="ECO:0000256" key="7">
    <source>
        <dbReference type="PROSITE-ProRule" id="PRU00703"/>
    </source>
</evidence>
<dbReference type="GO" id="GO:0019146">
    <property type="term" value="F:arabinose-5-phosphate isomerase activity"/>
    <property type="evidence" value="ECO:0007669"/>
    <property type="project" value="UniProtKB-ARBA"/>
</dbReference>
<proteinExistence type="inferred from homology"/>
<evidence type="ECO:0000256" key="5">
    <source>
        <dbReference type="PIRSR" id="PIRSR004692-2"/>
    </source>
</evidence>
<dbReference type="Gene3D" id="3.10.580.10">
    <property type="entry name" value="CBS-domain"/>
    <property type="match status" value="1"/>
</dbReference>
<dbReference type="CDD" id="cd04604">
    <property type="entry name" value="CBS_pair_SIS_assoc"/>
    <property type="match status" value="1"/>
</dbReference>
<keyword evidence="3 7" id="KW-0129">CBS domain</keyword>
<dbReference type="InterPro" id="IPR046348">
    <property type="entry name" value="SIS_dom_sf"/>
</dbReference>
<feature type="site" description="Catalytically relevant" evidence="6">
    <location>
        <position position="48"/>
    </location>
</feature>
<dbReference type="InterPro" id="IPR000644">
    <property type="entry name" value="CBS_dom"/>
</dbReference>
<dbReference type="PANTHER" id="PTHR42745:SF1">
    <property type="entry name" value="ARABINOSE 5-PHOSPHATE ISOMERASE KDSD"/>
    <property type="match status" value="1"/>
</dbReference>
<feature type="domain" description="CBS" evidence="8">
    <location>
        <begin position="266"/>
        <end position="318"/>
    </location>
</feature>
<evidence type="ECO:0000313" key="10">
    <source>
        <dbReference type="EMBL" id="PIQ89055.1"/>
    </source>
</evidence>
<dbReference type="PIRSF" id="PIRSF004692">
    <property type="entry name" value="KdsD_KpsF"/>
    <property type="match status" value="1"/>
</dbReference>
<keyword evidence="5" id="KW-0862">Zinc</keyword>
<evidence type="ECO:0000259" key="9">
    <source>
        <dbReference type="PROSITE" id="PS51464"/>
    </source>
</evidence>
<dbReference type="GO" id="GO:0046872">
    <property type="term" value="F:metal ion binding"/>
    <property type="evidence" value="ECO:0007669"/>
    <property type="project" value="UniProtKB-KW"/>
</dbReference>
<dbReference type="Proteomes" id="UP000229641">
    <property type="component" value="Unassembled WGS sequence"/>
</dbReference>
<reference evidence="10 11" key="1">
    <citation type="submission" date="2017-09" db="EMBL/GenBank/DDBJ databases">
        <title>Depth-based differentiation of microbial function through sediment-hosted aquifers and enrichment of novel symbionts in the deep terrestrial subsurface.</title>
        <authorList>
            <person name="Probst A.J."/>
            <person name="Ladd B."/>
            <person name="Jarett J.K."/>
            <person name="Geller-Mcgrath D.E."/>
            <person name="Sieber C.M."/>
            <person name="Emerson J.B."/>
            <person name="Anantharaman K."/>
            <person name="Thomas B.C."/>
            <person name="Malmstrom R."/>
            <person name="Stieglmeier M."/>
            <person name="Klingl A."/>
            <person name="Woyke T."/>
            <person name="Ryan C.M."/>
            <person name="Banfield J.F."/>
        </authorList>
    </citation>
    <scope>NUCLEOTIDE SEQUENCE [LARGE SCALE GENOMIC DNA]</scope>
    <source>
        <strain evidence="10">CG11_big_fil_rev_8_21_14_0_20_42_13</strain>
    </source>
</reference>
<protein>
    <recommendedName>
        <fullName evidence="12">KpsF/GutQ family sugar-phosphate isomerase</fullName>
    </recommendedName>
</protein>
<dbReference type="NCBIfam" id="TIGR00393">
    <property type="entry name" value="kpsF"/>
    <property type="match status" value="1"/>
</dbReference>
<dbReference type="InterPro" id="IPR004800">
    <property type="entry name" value="KdsD/KpsF-type"/>
</dbReference>
<dbReference type="SUPFAM" id="SSF53697">
    <property type="entry name" value="SIS domain"/>
    <property type="match status" value="1"/>
</dbReference>
<dbReference type="InterPro" id="IPR046342">
    <property type="entry name" value="CBS_dom_sf"/>
</dbReference>
<dbReference type="EMBL" id="PCWA01000075">
    <property type="protein sequence ID" value="PIQ89055.1"/>
    <property type="molecule type" value="Genomic_DNA"/>
</dbReference>
<feature type="binding site" evidence="5">
    <location>
        <position position="71"/>
    </location>
    <ligand>
        <name>Zn(2+)</name>
        <dbReference type="ChEBI" id="CHEBI:29105"/>
    </ligand>
</feature>
<dbReference type="Gene3D" id="3.40.50.10490">
    <property type="entry name" value="Glucose-6-phosphate isomerase like protein, domain 1"/>
    <property type="match status" value="1"/>
</dbReference>
<name>A0A2H0LZZ4_9BACT</name>
<dbReference type="PROSITE" id="PS51371">
    <property type="entry name" value="CBS"/>
    <property type="match status" value="2"/>
</dbReference>
<evidence type="ECO:0000313" key="11">
    <source>
        <dbReference type="Proteomes" id="UP000229641"/>
    </source>
</evidence>
<dbReference type="GO" id="GO:0005975">
    <property type="term" value="P:carbohydrate metabolic process"/>
    <property type="evidence" value="ECO:0007669"/>
    <property type="project" value="InterPro"/>
</dbReference>
<comment type="similarity">
    <text evidence="1 4">Belongs to the SIS family. GutQ/KpsF subfamily.</text>
</comment>
<dbReference type="PROSITE" id="PS51464">
    <property type="entry name" value="SIS"/>
    <property type="match status" value="1"/>
</dbReference>
<feature type="site" description="Catalytically relevant" evidence="6">
    <location>
        <position position="182"/>
    </location>
</feature>
<feature type="site" description="Catalytically relevant" evidence="6">
    <location>
        <position position="100"/>
    </location>
</feature>
<dbReference type="FunFam" id="3.40.50.10490:FF:000011">
    <property type="entry name" value="Arabinose 5-phosphate isomerase"/>
    <property type="match status" value="1"/>
</dbReference>
<sequence>MLRRAKQVLRIEAEAIEGLCKHLSKDFEKAVDLLARCKGRVVVTGMGKGGIIGQKISATISSLGTPSLWLHSAEASHGDLGRITRDDTVIVLSNSGETQEVKDLLPQIKRIGAKIIAITGNIRSTLAKYSDAVLDTSVKKEACSLGLAPTSSTTAMLAMGDALSVCVVEKKGFKKDDFAFLHPGGSLGKRLLLTVEDIMRKGRANCKVGVDTSVKDTLLSITAARAGAAAVVDKRGRLLGIFTDGDLRRHIEDDKGLLDKKVKGVMTKHPTVINSKKLAYEALRLLREKKIDELPVVDDQNRPVGMLDVQDLLKAGLV</sequence>
<dbReference type="InterPro" id="IPR001347">
    <property type="entry name" value="SIS_dom"/>
</dbReference>
<dbReference type="PANTHER" id="PTHR42745">
    <property type="match status" value="1"/>
</dbReference>
<dbReference type="Pfam" id="PF00571">
    <property type="entry name" value="CBS"/>
    <property type="match status" value="2"/>
</dbReference>
<evidence type="ECO:0000256" key="3">
    <source>
        <dbReference type="ARBA" id="ARBA00023122"/>
    </source>
</evidence>
<dbReference type="Pfam" id="PF01380">
    <property type="entry name" value="SIS"/>
    <property type="match status" value="1"/>
</dbReference>
<dbReference type="GO" id="GO:1901135">
    <property type="term" value="P:carbohydrate derivative metabolic process"/>
    <property type="evidence" value="ECO:0007669"/>
    <property type="project" value="InterPro"/>
</dbReference>
<feature type="domain" description="CBS" evidence="8">
    <location>
        <begin position="199"/>
        <end position="260"/>
    </location>
</feature>
<dbReference type="GO" id="GO:0097367">
    <property type="term" value="F:carbohydrate derivative binding"/>
    <property type="evidence" value="ECO:0007669"/>
    <property type="project" value="InterPro"/>
</dbReference>
<dbReference type="SMART" id="SM00116">
    <property type="entry name" value="CBS"/>
    <property type="match status" value="2"/>
</dbReference>
<evidence type="ECO:0000259" key="8">
    <source>
        <dbReference type="PROSITE" id="PS51371"/>
    </source>
</evidence>
<accession>A0A2H0LZZ4</accession>
<feature type="site" description="Catalytically relevant" evidence="6">
    <location>
        <position position="141"/>
    </location>
</feature>
<evidence type="ECO:0000256" key="6">
    <source>
        <dbReference type="PIRSR" id="PIRSR004692-3"/>
    </source>
</evidence>
<dbReference type="CDD" id="cd05014">
    <property type="entry name" value="SIS_Kpsf"/>
    <property type="match status" value="1"/>
</dbReference>
<dbReference type="InterPro" id="IPR035474">
    <property type="entry name" value="SIS_Kpsf"/>
</dbReference>
<evidence type="ECO:0000256" key="4">
    <source>
        <dbReference type="PIRNR" id="PIRNR004692"/>
    </source>
</evidence>
<feature type="domain" description="SIS" evidence="9">
    <location>
        <begin position="30"/>
        <end position="173"/>
    </location>
</feature>
<keyword evidence="5" id="KW-0479">Metal-binding</keyword>
<dbReference type="AlphaFoldDB" id="A0A2H0LZZ4"/>
<evidence type="ECO:0000256" key="1">
    <source>
        <dbReference type="ARBA" id="ARBA00008165"/>
    </source>
</evidence>
<gene>
    <name evidence="10" type="ORF">COV72_05280</name>
</gene>
<evidence type="ECO:0000256" key="2">
    <source>
        <dbReference type="ARBA" id="ARBA00022737"/>
    </source>
</evidence>
<dbReference type="InterPro" id="IPR050986">
    <property type="entry name" value="GutQ/KpsF_isomerases"/>
</dbReference>
<evidence type="ECO:0008006" key="12">
    <source>
        <dbReference type="Google" id="ProtNLM"/>
    </source>
</evidence>
<organism evidence="10 11">
    <name type="scientific">Candidatus Ghiorseimicrobium undicola</name>
    <dbReference type="NCBI Taxonomy" id="1974746"/>
    <lineage>
        <taxon>Bacteria</taxon>
        <taxon>Pseudomonadati</taxon>
        <taxon>Candidatus Omnitrophota</taxon>
        <taxon>Candidatus Ghiorseimicrobium</taxon>
    </lineage>
</organism>
<comment type="caution">
    <text evidence="10">The sequence shown here is derived from an EMBL/GenBank/DDBJ whole genome shotgun (WGS) entry which is preliminary data.</text>
</comment>
<keyword evidence="2" id="KW-0677">Repeat</keyword>